<feature type="transmembrane region" description="Helical" evidence="7">
    <location>
        <begin position="95"/>
        <end position="114"/>
    </location>
</feature>
<evidence type="ECO:0000256" key="7">
    <source>
        <dbReference type="SAM" id="Phobius"/>
    </source>
</evidence>
<feature type="compositionally biased region" description="Low complexity" evidence="6">
    <location>
        <begin position="35"/>
        <end position="45"/>
    </location>
</feature>
<dbReference type="InterPro" id="IPR013657">
    <property type="entry name" value="SCL35B1-4/HUT1"/>
</dbReference>
<feature type="region of interest" description="Disordered" evidence="6">
    <location>
        <begin position="1"/>
        <end position="47"/>
    </location>
</feature>
<feature type="transmembrane region" description="Helical" evidence="7">
    <location>
        <begin position="63"/>
        <end position="83"/>
    </location>
</feature>
<keyword evidence="4 7" id="KW-1133">Transmembrane helix</keyword>
<reference evidence="8" key="1">
    <citation type="submission" date="2021-01" db="EMBL/GenBank/DDBJ databases">
        <authorList>
            <person name="Corre E."/>
            <person name="Pelletier E."/>
            <person name="Niang G."/>
            <person name="Scheremetjew M."/>
            <person name="Finn R."/>
            <person name="Kale V."/>
            <person name="Holt S."/>
            <person name="Cochrane G."/>
            <person name="Meng A."/>
            <person name="Brown T."/>
            <person name="Cohen L."/>
        </authorList>
    </citation>
    <scope>NUCLEOTIDE SEQUENCE</scope>
    <source>
        <strain evidence="8">CCMP 2712</strain>
    </source>
</reference>
<evidence type="ECO:0000313" key="8">
    <source>
        <dbReference type="EMBL" id="CAE2318807.1"/>
    </source>
</evidence>
<dbReference type="PANTHER" id="PTHR10778">
    <property type="entry name" value="SOLUTE CARRIER FAMILY 35 MEMBER B"/>
    <property type="match status" value="1"/>
</dbReference>
<dbReference type="GO" id="GO:0046964">
    <property type="term" value="F:3'-phosphoadenosine 5'-phosphosulfate transmembrane transporter activity"/>
    <property type="evidence" value="ECO:0007669"/>
    <property type="project" value="TreeGrafter"/>
</dbReference>
<evidence type="ECO:0000256" key="2">
    <source>
        <dbReference type="ARBA" id="ARBA00022448"/>
    </source>
</evidence>
<evidence type="ECO:0000256" key="3">
    <source>
        <dbReference type="ARBA" id="ARBA00022692"/>
    </source>
</evidence>
<evidence type="ECO:0008006" key="9">
    <source>
        <dbReference type="Google" id="ProtNLM"/>
    </source>
</evidence>
<accession>A0A7S4NZM7</accession>
<dbReference type="Pfam" id="PF08449">
    <property type="entry name" value="UAA"/>
    <property type="match status" value="1"/>
</dbReference>
<proteinExistence type="predicted"/>
<feature type="transmembrane region" description="Helical" evidence="7">
    <location>
        <begin position="134"/>
        <end position="152"/>
    </location>
</feature>
<feature type="transmembrane region" description="Helical" evidence="7">
    <location>
        <begin position="335"/>
        <end position="354"/>
    </location>
</feature>
<dbReference type="GO" id="GO:0005789">
    <property type="term" value="C:endoplasmic reticulum membrane"/>
    <property type="evidence" value="ECO:0007669"/>
    <property type="project" value="TreeGrafter"/>
</dbReference>
<organism evidence="8">
    <name type="scientific">Guillardia theta</name>
    <name type="common">Cryptophyte</name>
    <name type="synonym">Cryptomonas phi</name>
    <dbReference type="NCBI Taxonomy" id="55529"/>
    <lineage>
        <taxon>Eukaryota</taxon>
        <taxon>Cryptophyceae</taxon>
        <taxon>Pyrenomonadales</taxon>
        <taxon>Geminigeraceae</taxon>
        <taxon>Guillardia</taxon>
    </lineage>
</organism>
<gene>
    <name evidence="8" type="ORF">GTHE00462_LOCUS25922</name>
</gene>
<feature type="transmembrane region" description="Helical" evidence="7">
    <location>
        <begin position="182"/>
        <end position="200"/>
    </location>
</feature>
<dbReference type="PANTHER" id="PTHR10778:SF8">
    <property type="entry name" value="ADENOSINE 3'-PHOSPHO 5'-PHOSPHOSULFATE TRANSPORTER 2"/>
    <property type="match status" value="1"/>
</dbReference>
<feature type="transmembrane region" description="Helical" evidence="7">
    <location>
        <begin position="280"/>
        <end position="297"/>
    </location>
</feature>
<feature type="transmembrane region" description="Helical" evidence="7">
    <location>
        <begin position="309"/>
        <end position="329"/>
    </location>
</feature>
<evidence type="ECO:0000256" key="5">
    <source>
        <dbReference type="ARBA" id="ARBA00023136"/>
    </source>
</evidence>
<dbReference type="GO" id="GO:0000139">
    <property type="term" value="C:Golgi membrane"/>
    <property type="evidence" value="ECO:0007669"/>
    <property type="project" value="TreeGrafter"/>
</dbReference>
<feature type="transmembrane region" description="Helical" evidence="7">
    <location>
        <begin position="212"/>
        <end position="231"/>
    </location>
</feature>
<keyword evidence="2" id="KW-0813">Transport</keyword>
<keyword evidence="3 7" id="KW-0812">Transmembrane</keyword>
<sequence length="363" mass="40064">MGVSSQHAEFQPSKSDRQEAELLVRIDAQSRESNGSTTGQSSQSGDKAPPAYMDRFLDALPGPIQFTVLASAVFIFFGAHNYLQEAISRMQGFEGLGSILGYLEVMGVMVCSFFERMMVGEKGRTVKAMNYMKLTMCLLGTSYLSTVGLNYINYPTKVVFRSCKLIPTMGVALVMHHERFSMVEVLSAVCVCAGLAMFAFADMSGEQKVSTVYGMSLQALSVIADSFLPNFQQALFRQGASTLEVTYYTNLYVFVIMTFLGGGTGHLLGAYNFILSNAWAVMYLTIYTIVAYVAISFHMRVVSRYGSVIAVLVGNIRKAGTIALSFLLFPKPFSWFYVYGTLLVFGGLTATAYVKDRRRRSQK</sequence>
<feature type="transmembrane region" description="Helical" evidence="7">
    <location>
        <begin position="251"/>
        <end position="274"/>
    </location>
</feature>
<dbReference type="EMBL" id="HBKN01033314">
    <property type="protein sequence ID" value="CAE2318807.1"/>
    <property type="molecule type" value="Transcribed_RNA"/>
</dbReference>
<comment type="subcellular location">
    <subcellularLocation>
        <location evidence="1">Membrane</location>
        <topology evidence="1">Multi-pass membrane protein</topology>
    </subcellularLocation>
</comment>
<protein>
    <recommendedName>
        <fullName evidence="9">Sugar phosphate transporter domain-containing protein</fullName>
    </recommendedName>
</protein>
<evidence type="ECO:0000256" key="6">
    <source>
        <dbReference type="SAM" id="MobiDB-lite"/>
    </source>
</evidence>
<feature type="compositionally biased region" description="Basic and acidic residues" evidence="6">
    <location>
        <begin position="14"/>
        <end position="30"/>
    </location>
</feature>
<evidence type="ECO:0000256" key="1">
    <source>
        <dbReference type="ARBA" id="ARBA00004141"/>
    </source>
</evidence>
<evidence type="ECO:0000256" key="4">
    <source>
        <dbReference type="ARBA" id="ARBA00022989"/>
    </source>
</evidence>
<dbReference type="AlphaFoldDB" id="A0A7S4NZM7"/>
<keyword evidence="5 7" id="KW-0472">Membrane</keyword>
<name>A0A7S4NZM7_GUITH</name>